<reference evidence="1 2" key="1">
    <citation type="submission" date="2020-08" db="EMBL/GenBank/DDBJ databases">
        <title>Description of novel Flavobacterium F-408 isolate.</title>
        <authorList>
            <person name="Saticioglu I.B."/>
            <person name="Duman M."/>
            <person name="Altun S."/>
        </authorList>
    </citation>
    <scope>NUCLEOTIDE SEQUENCE [LARGE SCALE GENOMIC DNA]</scope>
    <source>
        <strain evidence="1 2">F-408</strain>
    </source>
</reference>
<comment type="caution">
    <text evidence="1">The sequence shown here is derived from an EMBL/GenBank/DDBJ whole genome shotgun (WGS) entry which is preliminary data.</text>
</comment>
<dbReference type="Proteomes" id="UP000605990">
    <property type="component" value="Unassembled WGS sequence"/>
</dbReference>
<gene>
    <name evidence="1" type="ORF">H8R27_12040</name>
</gene>
<dbReference type="PROSITE" id="PS51257">
    <property type="entry name" value="PROKAR_LIPOPROTEIN"/>
    <property type="match status" value="1"/>
</dbReference>
<dbReference type="RefSeq" id="WP_166130061.1">
    <property type="nucleotide sequence ID" value="NZ_JAANOQ010000007.1"/>
</dbReference>
<evidence type="ECO:0000313" key="1">
    <source>
        <dbReference type="EMBL" id="MBC5835618.1"/>
    </source>
</evidence>
<name>A0ABR7J0Q9_9FLAO</name>
<protein>
    <recommendedName>
        <fullName evidence="3">Lipoprotein</fullName>
    </recommendedName>
</protein>
<dbReference type="EMBL" id="JACRUN010000007">
    <property type="protein sequence ID" value="MBC5835618.1"/>
    <property type="molecule type" value="Genomic_DNA"/>
</dbReference>
<accession>A0ABR7J0Q9</accession>
<keyword evidence="2" id="KW-1185">Reference proteome</keyword>
<organism evidence="1 2">
    <name type="scientific">Flavobacterium bernardetii</name>
    <dbReference type="NCBI Taxonomy" id="2813823"/>
    <lineage>
        <taxon>Bacteria</taxon>
        <taxon>Pseudomonadati</taxon>
        <taxon>Bacteroidota</taxon>
        <taxon>Flavobacteriia</taxon>
        <taxon>Flavobacteriales</taxon>
        <taxon>Flavobacteriaceae</taxon>
        <taxon>Flavobacterium</taxon>
    </lineage>
</organism>
<proteinExistence type="predicted"/>
<evidence type="ECO:0008006" key="3">
    <source>
        <dbReference type="Google" id="ProtNLM"/>
    </source>
</evidence>
<evidence type="ECO:0000313" key="2">
    <source>
        <dbReference type="Proteomes" id="UP000605990"/>
    </source>
</evidence>
<sequence length="181" mass="21608">MKYLSYLLVLIMMLSCKESENSIENILLNKLKQSSGENESLSNSLIDYYIVKYSESGEKDEDFNFIKEYKIKLDKFLIEIKSENKENQIIKYDQFTKERNFINLYIPFKLDKSNLENLSNETTYYFLKDHLYKNLYSLLQKKKSNVINCGYTRYSDEKTKLMDKLKSMKVQEFKDSICNSN</sequence>